<dbReference type="Pfam" id="PF00574">
    <property type="entry name" value="CLP_protease"/>
    <property type="match status" value="1"/>
</dbReference>
<dbReference type="GO" id="GO:0008233">
    <property type="term" value="F:peptidase activity"/>
    <property type="evidence" value="ECO:0007669"/>
    <property type="project" value="UniProtKB-KW"/>
</dbReference>
<reference evidence="1" key="1">
    <citation type="journal article" date="2021" name="Proc. Natl. Acad. Sci. U.S.A.">
        <title>A Catalog of Tens of Thousands of Viruses from Human Metagenomes Reveals Hidden Associations with Chronic Diseases.</title>
        <authorList>
            <person name="Tisza M.J."/>
            <person name="Buck C.B."/>
        </authorList>
    </citation>
    <scope>NUCLEOTIDE SEQUENCE</scope>
    <source>
        <strain evidence="1">CtfW121</strain>
    </source>
</reference>
<dbReference type="InterPro" id="IPR023562">
    <property type="entry name" value="ClpP/TepA"/>
</dbReference>
<dbReference type="PANTHER" id="PTHR42987:SF4">
    <property type="entry name" value="PROTEASE SOHB-RELATED"/>
    <property type="match status" value="1"/>
</dbReference>
<name>A0A8S5N9F2_9CAUD</name>
<dbReference type="EMBL" id="BK015096">
    <property type="protein sequence ID" value="DAD90874.1"/>
    <property type="molecule type" value="Genomic_DNA"/>
</dbReference>
<accession>A0A8S5N9F2</accession>
<keyword evidence="1" id="KW-0645">Protease</keyword>
<sequence length="271" mass="30343">MKKKKLIKLKRRGQMMKYKYLKNLTKNSADFYVYGNIVDENKPDLWTGEKSETAVDTNALNTELDSLNGVTDFNIYINSGGGSVFASSAMATMLKRFRQNTGAKIHAYIDGLCASAATYLAMVADDINIYKNSVLMIHKPMTFAYGNANELQHDIDTLNLIESGTMLPMYEAKAKEGITAEKIAELVENETWFSGNADDDMYIGNYFNVNALETVKDVQACATDLFRNYKHVPDALKKPKQTKKPVKDRALDYSAYENIICSLKKDGGAKE</sequence>
<dbReference type="GO" id="GO:0006508">
    <property type="term" value="P:proteolysis"/>
    <property type="evidence" value="ECO:0007669"/>
    <property type="project" value="UniProtKB-KW"/>
</dbReference>
<organism evidence="1">
    <name type="scientific">Siphoviridae sp. ctfW121</name>
    <dbReference type="NCBI Taxonomy" id="2826413"/>
    <lineage>
        <taxon>Viruses</taxon>
        <taxon>Duplodnaviria</taxon>
        <taxon>Heunggongvirae</taxon>
        <taxon>Uroviricota</taxon>
        <taxon>Caudoviricetes</taxon>
    </lineage>
</organism>
<dbReference type="PANTHER" id="PTHR42987">
    <property type="entry name" value="PEPTIDASE S49"/>
    <property type="match status" value="1"/>
</dbReference>
<dbReference type="NCBIfam" id="NF045542">
    <property type="entry name" value="Clp_rel_HeadMat"/>
    <property type="match status" value="1"/>
</dbReference>
<keyword evidence="1" id="KW-0378">Hydrolase</keyword>
<dbReference type="InterPro" id="IPR029045">
    <property type="entry name" value="ClpP/crotonase-like_dom_sf"/>
</dbReference>
<dbReference type="SUPFAM" id="SSF52096">
    <property type="entry name" value="ClpP/crotonase"/>
    <property type="match status" value="1"/>
</dbReference>
<dbReference type="CDD" id="cd07016">
    <property type="entry name" value="S14_ClpP_1"/>
    <property type="match status" value="1"/>
</dbReference>
<protein>
    <submittedName>
        <fullName evidence="1">ATP dependent Clp protease</fullName>
    </submittedName>
</protein>
<proteinExistence type="predicted"/>
<evidence type="ECO:0000313" key="1">
    <source>
        <dbReference type="EMBL" id="DAD90874.1"/>
    </source>
</evidence>
<dbReference type="Gene3D" id="3.90.226.10">
    <property type="entry name" value="2-enoyl-CoA Hydratase, Chain A, domain 1"/>
    <property type="match status" value="1"/>
</dbReference>